<feature type="compositionally biased region" description="Low complexity" evidence="1">
    <location>
        <begin position="147"/>
        <end position="157"/>
    </location>
</feature>
<feature type="region of interest" description="Disordered" evidence="1">
    <location>
        <begin position="147"/>
        <end position="175"/>
    </location>
</feature>
<feature type="region of interest" description="Disordered" evidence="1">
    <location>
        <begin position="35"/>
        <end position="55"/>
    </location>
</feature>
<evidence type="ECO:0000313" key="3">
    <source>
        <dbReference type="Proteomes" id="UP000242814"/>
    </source>
</evidence>
<reference evidence="2 3" key="1">
    <citation type="submission" date="2016-06" db="EMBL/GenBank/DDBJ databases">
        <authorList>
            <person name="Kjaerup R.B."/>
            <person name="Dalgaard T.S."/>
            <person name="Juul-Madsen H.R."/>
        </authorList>
    </citation>
    <scope>NUCLEOTIDE SEQUENCE [LARGE SCALE GENOMIC DNA]</scope>
    <source>
        <strain evidence="2 3">Pb300</strain>
    </source>
</reference>
<dbReference type="VEuPathDB" id="FungiDB:PADG_05035"/>
<comment type="caution">
    <text evidence="2">The sequence shown here is derived from an EMBL/GenBank/DDBJ whole genome shotgun (WGS) entry which is preliminary data.</text>
</comment>
<protein>
    <submittedName>
        <fullName evidence="2">Uncharacterized protein</fullName>
    </submittedName>
</protein>
<feature type="region of interest" description="Disordered" evidence="1">
    <location>
        <begin position="290"/>
        <end position="326"/>
    </location>
</feature>
<accession>A0A1D2J8X3</accession>
<dbReference type="EMBL" id="LZYO01000295">
    <property type="protein sequence ID" value="ODH20076.1"/>
    <property type="molecule type" value="Genomic_DNA"/>
</dbReference>
<sequence>MGPDGTLSFTSSVGMVSTPAHYWLRHLDLCGSEAKGSKGSLNGEDGSSGCVSRDQQRKESGFQSPLFAQTPQVLYKPSPGLFIHPHLHNLSFLYTANIHTGKQNLLITEVISSSPHYYSNNLFYEHRYKPQTSPISKMRYGFGFNKSTLSSPSTSPSSLPPPPPPPSPNDSLLDIAPRKTSFSMTSGGNTSCAFPSWPNRSSLFSDSDSCASAYLSDEDLFLPPSSSSGSESALEDESVSYQPVFAAELTTEEQISMINGAAEVEERRRQYLANAHAQLRAQQAQRAARILAAEQSGGKRRKRREVTEKKGRTASSSSPSLKSSSS</sequence>
<dbReference type="Proteomes" id="UP000242814">
    <property type="component" value="Unassembled WGS sequence"/>
</dbReference>
<gene>
    <name evidence="2" type="ORF">ACO22_05987</name>
</gene>
<proteinExistence type="predicted"/>
<dbReference type="VEuPathDB" id="FungiDB:PABG_07635"/>
<name>A0A1D2J8X3_PARBR</name>
<evidence type="ECO:0000256" key="1">
    <source>
        <dbReference type="SAM" id="MobiDB-lite"/>
    </source>
</evidence>
<organism evidence="2 3">
    <name type="scientific">Paracoccidioides brasiliensis</name>
    <dbReference type="NCBI Taxonomy" id="121759"/>
    <lineage>
        <taxon>Eukaryota</taxon>
        <taxon>Fungi</taxon>
        <taxon>Dikarya</taxon>
        <taxon>Ascomycota</taxon>
        <taxon>Pezizomycotina</taxon>
        <taxon>Eurotiomycetes</taxon>
        <taxon>Eurotiomycetidae</taxon>
        <taxon>Onygenales</taxon>
        <taxon>Ajellomycetaceae</taxon>
        <taxon>Paracoccidioides</taxon>
    </lineage>
</organism>
<feature type="compositionally biased region" description="Low complexity" evidence="1">
    <location>
        <begin position="313"/>
        <end position="326"/>
    </location>
</feature>
<dbReference type="AlphaFoldDB" id="A0A1D2J8X3"/>
<evidence type="ECO:0000313" key="2">
    <source>
        <dbReference type="EMBL" id="ODH20076.1"/>
    </source>
</evidence>
<feature type="compositionally biased region" description="Pro residues" evidence="1">
    <location>
        <begin position="158"/>
        <end position="168"/>
    </location>
</feature>